<dbReference type="EMBL" id="MRYD01000328">
    <property type="protein sequence ID" value="OSZ56213.1"/>
    <property type="molecule type" value="Genomic_DNA"/>
</dbReference>
<dbReference type="SUPFAM" id="SSF51735">
    <property type="entry name" value="NAD(P)-binding Rossmann-fold domains"/>
    <property type="match status" value="1"/>
</dbReference>
<evidence type="ECO:0000256" key="1">
    <source>
        <dbReference type="SAM" id="MobiDB-lite"/>
    </source>
</evidence>
<dbReference type="Pfam" id="PF03435">
    <property type="entry name" value="Sacchrp_dh_NADP"/>
    <property type="match status" value="1"/>
</dbReference>
<name>A0ABX3Y926_9ACTN</name>
<evidence type="ECO:0000313" key="4">
    <source>
        <dbReference type="Proteomes" id="UP000194266"/>
    </source>
</evidence>
<organism evidence="3 4">
    <name type="scientific">Streptomyces pharetrae CZA14</name>
    <dbReference type="NCBI Taxonomy" id="1144883"/>
    <lineage>
        <taxon>Bacteria</taxon>
        <taxon>Bacillati</taxon>
        <taxon>Actinomycetota</taxon>
        <taxon>Actinomycetes</taxon>
        <taxon>Kitasatosporales</taxon>
        <taxon>Streptomycetaceae</taxon>
        <taxon>Streptomyces</taxon>
    </lineage>
</organism>
<feature type="domain" description="Saccharopine dehydrogenase NADP binding" evidence="2">
    <location>
        <begin position="2"/>
        <end position="99"/>
    </location>
</feature>
<keyword evidence="4" id="KW-1185">Reference proteome</keyword>
<proteinExistence type="predicted"/>
<gene>
    <name evidence="3" type="ORF">OQI_34225</name>
</gene>
<accession>A0ABX3Y926</accession>
<evidence type="ECO:0000259" key="2">
    <source>
        <dbReference type="Pfam" id="PF03435"/>
    </source>
</evidence>
<sequence length="367" mass="37683">MIGILGGYGAVGASAARALAAEGRFRLRIGGRDLGAARALAAELPVPAQAVRVDAEDDASLAGFSRGCRTVLNCSGPAYLLLGRARTAALAAGADYVDVMDDGGTAGPVPGRTVVLSAGLAPGLSGLLPGLLARGLRPGGRFSGCHASLGVFTVTGAVDYLLSMERGYGTPAAVWRGRVVPGALRTEEDHRLPGVPRPLVACPFLTGEVVSRARALRLAEARWYNAFDGTAVLDVLNRSRAGRLSGRELRARAGQLVRASALDAAGRTPYHLLRGCLEGRGPDGTPVRRTVVIRGPEGSELTGLVGAFAAAAVCDGRLPHGVHRAAEVLPPEDVLRRLRGGRAGVTVAETEEAGAPDPAPALEEGVL</sequence>
<dbReference type="PANTHER" id="PTHR43781">
    <property type="entry name" value="SACCHAROPINE DEHYDROGENASE"/>
    <property type="match status" value="1"/>
</dbReference>
<dbReference type="Gene3D" id="3.40.50.720">
    <property type="entry name" value="NAD(P)-binding Rossmann-like Domain"/>
    <property type="match status" value="1"/>
</dbReference>
<dbReference type="PANTHER" id="PTHR43781:SF1">
    <property type="entry name" value="SACCHAROPINE DEHYDROGENASE"/>
    <property type="match status" value="1"/>
</dbReference>
<dbReference type="InterPro" id="IPR005097">
    <property type="entry name" value="Sacchrp_dh_NADP-bd"/>
</dbReference>
<comment type="caution">
    <text evidence="3">The sequence shown here is derived from an EMBL/GenBank/DDBJ whole genome shotgun (WGS) entry which is preliminary data.</text>
</comment>
<dbReference type="Proteomes" id="UP000194266">
    <property type="component" value="Unassembled WGS sequence"/>
</dbReference>
<dbReference type="InterPro" id="IPR036291">
    <property type="entry name" value="NAD(P)-bd_dom_sf"/>
</dbReference>
<evidence type="ECO:0000313" key="3">
    <source>
        <dbReference type="EMBL" id="OSZ56213.1"/>
    </source>
</evidence>
<reference evidence="3 4" key="1">
    <citation type="submission" date="2016-12" db="EMBL/GenBank/DDBJ databases">
        <title>Genome Mining:The Detection of Biosynthetic Gene Clusters to Aid in the Expression of Curamycin A produced by Streptomyces sp. strain CZA14.</title>
        <authorList>
            <person name="Durrell K.A."/>
            <person name="Kirby B.M."/>
            <person name="Khan W."/>
            <person name="Mthethwa T."/>
            <person name="Le Roes-Hill M."/>
        </authorList>
    </citation>
    <scope>NUCLEOTIDE SEQUENCE [LARGE SCALE GENOMIC DNA]</scope>
    <source>
        <strain evidence="3 4">CZA14</strain>
    </source>
</reference>
<protein>
    <recommendedName>
        <fullName evidence="2">Saccharopine dehydrogenase NADP binding domain-containing protein</fullName>
    </recommendedName>
</protein>
<feature type="region of interest" description="Disordered" evidence="1">
    <location>
        <begin position="347"/>
        <end position="367"/>
    </location>
</feature>